<organism evidence="5 6">
    <name type="scientific">Mesocestoides corti</name>
    <name type="common">Flatworm</name>
    <dbReference type="NCBI Taxonomy" id="53468"/>
    <lineage>
        <taxon>Eukaryota</taxon>
        <taxon>Metazoa</taxon>
        <taxon>Spiralia</taxon>
        <taxon>Lophotrochozoa</taxon>
        <taxon>Platyhelminthes</taxon>
        <taxon>Cestoda</taxon>
        <taxon>Eucestoda</taxon>
        <taxon>Cyclophyllidea</taxon>
        <taxon>Mesocestoididae</taxon>
        <taxon>Mesocestoides</taxon>
    </lineage>
</organism>
<dbReference type="EMBL" id="UXSR01002018">
    <property type="protein sequence ID" value="VDD78651.1"/>
    <property type="molecule type" value="Genomic_DNA"/>
</dbReference>
<dbReference type="GO" id="GO:0005179">
    <property type="term" value="F:hormone activity"/>
    <property type="evidence" value="ECO:0007669"/>
    <property type="project" value="InterPro"/>
</dbReference>
<dbReference type="OrthoDB" id="9972427at2759"/>
<accession>A0A0R3UCK5</accession>
<gene>
    <name evidence="5" type="ORF">MCOS_LOCUS4654</name>
</gene>
<feature type="signal peptide" evidence="4">
    <location>
        <begin position="1"/>
        <end position="24"/>
    </location>
</feature>
<reference evidence="5 6" key="1">
    <citation type="submission" date="2018-10" db="EMBL/GenBank/DDBJ databases">
        <authorList>
            <consortium name="Pathogen Informatics"/>
        </authorList>
    </citation>
    <scope>NUCLEOTIDE SEQUENCE [LARGE SCALE GENOMIC DNA]</scope>
</reference>
<protein>
    <submittedName>
        <fullName evidence="7">Neuropeptide</fullName>
    </submittedName>
</protein>
<feature type="chain" id="PRO_5043132242" evidence="4">
    <location>
        <begin position="25"/>
        <end position="107"/>
    </location>
</feature>
<keyword evidence="3" id="KW-0964">Secreted</keyword>
<dbReference type="InterPro" id="IPR001955">
    <property type="entry name" value="Pancreatic_hormone-like"/>
</dbReference>
<proteinExistence type="inferred from homology"/>
<evidence type="ECO:0000256" key="2">
    <source>
        <dbReference type="ARBA" id="ARBA00010022"/>
    </source>
</evidence>
<evidence type="ECO:0000256" key="3">
    <source>
        <dbReference type="ARBA" id="ARBA00022525"/>
    </source>
</evidence>
<dbReference type="WBParaSite" id="MCU_013545-RA">
    <property type="protein sequence ID" value="MCU_013545-RA"/>
    <property type="gene ID" value="MCU_013545"/>
</dbReference>
<keyword evidence="4" id="KW-0732">Signal</keyword>
<reference evidence="7" key="2">
    <citation type="submission" date="2019-11" db="UniProtKB">
        <authorList>
            <consortium name="WormBaseParasite"/>
        </authorList>
    </citation>
    <scope>IDENTIFICATION</scope>
</reference>
<keyword evidence="6" id="KW-1185">Reference proteome</keyword>
<dbReference type="GO" id="GO:0005576">
    <property type="term" value="C:extracellular region"/>
    <property type="evidence" value="ECO:0007669"/>
    <property type="project" value="UniProtKB-SubCell"/>
</dbReference>
<dbReference type="AlphaFoldDB" id="A0A0R3UCK5"/>
<evidence type="ECO:0000313" key="6">
    <source>
        <dbReference type="Proteomes" id="UP000267029"/>
    </source>
</evidence>
<evidence type="ECO:0000313" key="7">
    <source>
        <dbReference type="WBParaSite" id="MCU_013545-RA"/>
    </source>
</evidence>
<comment type="subcellular location">
    <subcellularLocation>
        <location evidence="1">Secreted</location>
    </subcellularLocation>
</comment>
<dbReference type="Pfam" id="PF00159">
    <property type="entry name" value="Hormone_3"/>
    <property type="match status" value="1"/>
</dbReference>
<sequence length="107" mass="12282">MYQRAVGLVLALAIVLNLPQTPTGYQLHDFRFSDVLQPDVEGMAVDDRGAMEEDVVDVDPLRQESTKRLNWGFPVRPKKFGKLKDREKFVAALNTYYMLFGRPRQVP</sequence>
<dbReference type="Proteomes" id="UP000267029">
    <property type="component" value="Unassembled WGS sequence"/>
</dbReference>
<evidence type="ECO:0000256" key="1">
    <source>
        <dbReference type="ARBA" id="ARBA00004613"/>
    </source>
</evidence>
<name>A0A0R3UCK5_MESCO</name>
<evidence type="ECO:0000256" key="4">
    <source>
        <dbReference type="SAM" id="SignalP"/>
    </source>
</evidence>
<comment type="similarity">
    <text evidence="2">Belongs to the NPY family.</text>
</comment>
<evidence type="ECO:0000313" key="5">
    <source>
        <dbReference type="EMBL" id="VDD78651.1"/>
    </source>
</evidence>